<name>A0A0H3NLT3_YERE1</name>
<protein>
    <submittedName>
        <fullName evidence="1">Uncharacterized protein</fullName>
    </submittedName>
</protein>
<organism evidence="1 2">
    <name type="scientific">Yersinia enterocolitica subsp. palearctica serotype O:3 (strain DSM 13030 / CIP 106945 / Y11)</name>
    <dbReference type="NCBI Taxonomy" id="930944"/>
    <lineage>
        <taxon>Bacteria</taxon>
        <taxon>Pseudomonadati</taxon>
        <taxon>Pseudomonadota</taxon>
        <taxon>Gammaproteobacteria</taxon>
        <taxon>Enterobacterales</taxon>
        <taxon>Yersiniaceae</taxon>
        <taxon>Yersinia</taxon>
    </lineage>
</organism>
<dbReference type="PATRIC" id="fig|930944.6.peg.2828"/>
<gene>
    <name evidence="1" type="ordered locus">Y11_28411</name>
</gene>
<dbReference type="Proteomes" id="UP000008084">
    <property type="component" value="Chromosome"/>
</dbReference>
<dbReference type="KEGG" id="yey:Y11_28411"/>
<reference evidence="1 2" key="1">
    <citation type="journal article" date="2011" name="J. Bacteriol.">
        <title>Complete genome sequence of Yersinia enterocolitica subsp. palearctica serogroup O:3.</title>
        <authorList>
            <person name="Batzilla J."/>
            <person name="Hoper D."/>
            <person name="Antonenka U."/>
            <person name="Heesemann J."/>
            <person name="Rakin A."/>
        </authorList>
    </citation>
    <scope>NUCLEOTIDE SEQUENCE [LARGE SCALE GENOMIC DNA]</scope>
    <source>
        <strain evidence="2">DSM 13030 / CIP 106945 / Y11</strain>
    </source>
</reference>
<evidence type="ECO:0000313" key="2">
    <source>
        <dbReference type="Proteomes" id="UP000008084"/>
    </source>
</evidence>
<dbReference type="AlphaFoldDB" id="A0A0H3NLT3"/>
<proteinExistence type="predicted"/>
<sequence>MVIFIYHYQYEIKGFISLNVHTLTTSKKSPKFWGFIVTATSKGFVDRFAPDAGVTSPGRIIELSNVSMVLNV</sequence>
<accession>A0A0H3NLT3</accession>
<evidence type="ECO:0000313" key="1">
    <source>
        <dbReference type="EMBL" id="CBY25340.1"/>
    </source>
</evidence>
<dbReference type="HOGENOM" id="CLU_2721411_0_0_6"/>
<dbReference type="EMBL" id="FR729477">
    <property type="protein sequence ID" value="CBY25340.1"/>
    <property type="molecule type" value="Genomic_DNA"/>
</dbReference>